<sequence>MVPDDDQSETADAMMEILKKVASGKAISFDKYLLDQTTAVEILTKLGVLYESEANQLQFTSNMHLKIWLSMNRTNPSRDVLPDISKDDLVIACVQEMSASRLLKFATKKSACETRERRIQMELYNAITRCVAKEVLVTPE</sequence>
<comment type="caution">
    <text evidence="1">The sequence shown here is derived from an EMBL/GenBank/DDBJ whole genome shotgun (WGS) entry which is preliminary data.</text>
</comment>
<dbReference type="EMBL" id="JBIMZQ010000075">
    <property type="protein sequence ID" value="KAL3656732.1"/>
    <property type="molecule type" value="Genomic_DNA"/>
</dbReference>
<name>A0ABD3EQL7_9STRA</name>
<evidence type="ECO:0000313" key="1">
    <source>
        <dbReference type="EMBL" id="KAL3656732.1"/>
    </source>
</evidence>
<proteinExistence type="predicted"/>
<keyword evidence="2" id="KW-1185">Reference proteome</keyword>
<reference evidence="1 2" key="1">
    <citation type="submission" date="2024-09" db="EMBL/GenBank/DDBJ databases">
        <title>Genome sequencing and assembly of Phytophthora oleae, isolate VK10A, causative agent of rot of olive drupes.</title>
        <authorList>
            <person name="Conti Taguali S."/>
            <person name="Riolo M."/>
            <person name="La Spada F."/>
            <person name="Cacciola S.O."/>
            <person name="Dionisio G."/>
        </authorList>
    </citation>
    <scope>NUCLEOTIDE SEQUENCE [LARGE SCALE GENOMIC DNA]</scope>
    <source>
        <strain evidence="1 2">VK10A</strain>
    </source>
</reference>
<evidence type="ECO:0000313" key="2">
    <source>
        <dbReference type="Proteomes" id="UP001632037"/>
    </source>
</evidence>
<organism evidence="1 2">
    <name type="scientific">Phytophthora oleae</name>
    <dbReference type="NCBI Taxonomy" id="2107226"/>
    <lineage>
        <taxon>Eukaryota</taxon>
        <taxon>Sar</taxon>
        <taxon>Stramenopiles</taxon>
        <taxon>Oomycota</taxon>
        <taxon>Peronosporomycetes</taxon>
        <taxon>Peronosporales</taxon>
        <taxon>Peronosporaceae</taxon>
        <taxon>Phytophthora</taxon>
    </lineage>
</organism>
<dbReference type="Proteomes" id="UP001632037">
    <property type="component" value="Unassembled WGS sequence"/>
</dbReference>
<dbReference type="AlphaFoldDB" id="A0ABD3EQL7"/>
<accession>A0ABD3EQL7</accession>
<protein>
    <submittedName>
        <fullName evidence="1">Uncharacterized protein</fullName>
    </submittedName>
</protein>
<gene>
    <name evidence="1" type="ORF">V7S43_018396</name>
</gene>